<dbReference type="EMBL" id="DTHG01000037">
    <property type="protein sequence ID" value="HGW91501.1"/>
    <property type="molecule type" value="Genomic_DNA"/>
</dbReference>
<organism evidence="3">
    <name type="scientific">candidate division WOR-3 bacterium</name>
    <dbReference type="NCBI Taxonomy" id="2052148"/>
    <lineage>
        <taxon>Bacteria</taxon>
        <taxon>Bacteria division WOR-3</taxon>
    </lineage>
</organism>
<dbReference type="GO" id="GO:0005829">
    <property type="term" value="C:cytosol"/>
    <property type="evidence" value="ECO:0007669"/>
    <property type="project" value="TreeGrafter"/>
</dbReference>
<dbReference type="CDD" id="cd03789">
    <property type="entry name" value="GT9_LPS_heptosyltransferase"/>
    <property type="match status" value="1"/>
</dbReference>
<reference evidence="3" key="1">
    <citation type="journal article" date="2020" name="mSystems">
        <title>Genome- and Community-Level Interaction Insights into Carbon Utilization and Element Cycling Functions of Hydrothermarchaeota in Hydrothermal Sediment.</title>
        <authorList>
            <person name="Zhou Z."/>
            <person name="Liu Y."/>
            <person name="Xu W."/>
            <person name="Pan J."/>
            <person name="Luo Z.H."/>
            <person name="Li M."/>
        </authorList>
    </citation>
    <scope>NUCLEOTIDE SEQUENCE [LARGE SCALE GENOMIC DNA]</scope>
    <source>
        <strain evidence="3">SpSt-780</strain>
    </source>
</reference>
<dbReference type="PANTHER" id="PTHR30160">
    <property type="entry name" value="TETRAACYLDISACCHARIDE 4'-KINASE-RELATED"/>
    <property type="match status" value="1"/>
</dbReference>
<dbReference type="Pfam" id="PF01075">
    <property type="entry name" value="Glyco_transf_9"/>
    <property type="match status" value="1"/>
</dbReference>
<proteinExistence type="predicted"/>
<evidence type="ECO:0000313" key="3">
    <source>
        <dbReference type="EMBL" id="HGW91501.1"/>
    </source>
</evidence>
<dbReference type="InterPro" id="IPR002201">
    <property type="entry name" value="Glyco_trans_9"/>
</dbReference>
<keyword evidence="2 3" id="KW-0808">Transferase</keyword>
<accession>A0A7C4Y4M6</accession>
<evidence type="ECO:0000256" key="2">
    <source>
        <dbReference type="ARBA" id="ARBA00022679"/>
    </source>
</evidence>
<protein>
    <submittedName>
        <fullName evidence="3">Glycosyltransferase family 9 protein</fullName>
    </submittedName>
</protein>
<dbReference type="GO" id="GO:0008713">
    <property type="term" value="F:ADP-heptose-lipopolysaccharide heptosyltransferase activity"/>
    <property type="evidence" value="ECO:0007669"/>
    <property type="project" value="TreeGrafter"/>
</dbReference>
<dbReference type="Gene3D" id="3.40.50.2000">
    <property type="entry name" value="Glycogen Phosphorylase B"/>
    <property type="match status" value="2"/>
</dbReference>
<sequence length="305" mass="35240">MRILFRAPNWVGDAVLSTSILKELLNEYEDVFIGLREYVSPVFEGFNKEMLFLGKNPFDNGKIIEKYRFDISFIFTPSFSSALETFIGKSKERIGFPTDKRHLLLTKRIKTDKEHLIDQYRDIVKDYVELNYFNPEIPGIKKRYKKEKYAGIDMKSAFGPSREWKIEGFKKIAYFLEGIGFKVIQVGKEYQVSLTEKTINLTGKTTLKELIEIISEISLFISVDTGSMHIAGALGIPQVAFYLSTSPEWTAPFYNRDFLLIRADAKCSPCFKRTCKYKDYHCRDIDIEIVLKKIGGFIEKSGCLR</sequence>
<name>A0A7C4Y4M6_UNCW3</name>
<dbReference type="SUPFAM" id="SSF53756">
    <property type="entry name" value="UDP-Glycosyltransferase/glycogen phosphorylase"/>
    <property type="match status" value="1"/>
</dbReference>
<comment type="caution">
    <text evidence="3">The sequence shown here is derived from an EMBL/GenBank/DDBJ whole genome shotgun (WGS) entry which is preliminary data.</text>
</comment>
<gene>
    <name evidence="3" type="ORF">ENV67_03040</name>
</gene>
<dbReference type="PANTHER" id="PTHR30160:SF7">
    <property type="entry name" value="ADP-HEPTOSE--LPS HEPTOSYLTRANSFERASE 2"/>
    <property type="match status" value="1"/>
</dbReference>
<dbReference type="AlphaFoldDB" id="A0A7C4Y4M6"/>
<dbReference type="InterPro" id="IPR051199">
    <property type="entry name" value="LPS_LOS_Heptosyltrfase"/>
</dbReference>
<evidence type="ECO:0000256" key="1">
    <source>
        <dbReference type="ARBA" id="ARBA00022676"/>
    </source>
</evidence>
<dbReference type="GO" id="GO:0009244">
    <property type="term" value="P:lipopolysaccharide core region biosynthetic process"/>
    <property type="evidence" value="ECO:0007669"/>
    <property type="project" value="TreeGrafter"/>
</dbReference>
<keyword evidence="1" id="KW-0328">Glycosyltransferase</keyword>